<name>C7DGU9_MICA2</name>
<dbReference type="EMBL" id="GG697239">
    <property type="protein sequence ID" value="EET90270.1"/>
    <property type="molecule type" value="Genomic_DNA"/>
</dbReference>
<sequence length="137" mass="15412">MALFNIFGKKDSGSELMKGLPFKLVSEWTPYRLYSGKRSSSSLSMRVKNMTKETLLTSIVIQLPDQLSFDEIGVSKEKEMRLGDLAPGEERELRAEVFNNLKADPGEYTVSLTAIAHYRDYGHVLNAIKKKALINVV</sequence>
<dbReference type="Proteomes" id="UP000332487">
    <property type="component" value="Unassembled WGS sequence"/>
</dbReference>
<accession>C7DGU9</accession>
<evidence type="ECO:0000313" key="1">
    <source>
        <dbReference type="EMBL" id="EET90270.1"/>
    </source>
</evidence>
<reference evidence="1 2" key="2">
    <citation type="journal article" date="2010" name="Proc. Natl. Acad. Sci. U.S.A.">
        <title>Enigmatic, ultrasmall, uncultivated Archaea.</title>
        <authorList>
            <person name="Baker B.J."/>
            <person name="Comolli L.R."/>
            <person name="Dick G.J."/>
            <person name="Hauser L.J."/>
            <person name="Hyatt D."/>
            <person name="Dill B.D."/>
            <person name="Land M.L."/>
            <person name="Verberkmoes N.C."/>
            <person name="Hettich R.L."/>
            <person name="Banfield J.F."/>
        </authorList>
    </citation>
    <scope>NUCLEOTIDE SEQUENCE [LARGE SCALE GENOMIC DNA]</scope>
    <source>
        <strain evidence="1">ARMAN-2</strain>
    </source>
</reference>
<evidence type="ECO:0008006" key="3">
    <source>
        <dbReference type="Google" id="ProtNLM"/>
    </source>
</evidence>
<gene>
    <name evidence="1" type="ORF">UNLARM2_0299</name>
</gene>
<dbReference type="AlphaFoldDB" id="C7DGU9"/>
<proteinExistence type="predicted"/>
<organism evidence="1 2">
    <name type="scientific">Candidatus Micrarchaeum acidiphilum ARMAN-2</name>
    <dbReference type="NCBI Taxonomy" id="425595"/>
    <lineage>
        <taxon>Archaea</taxon>
        <taxon>Candidatus Micrarchaeota</taxon>
        <taxon>Candidatus Micrarchaeia</taxon>
        <taxon>Candidatus Micrarchaeales</taxon>
        <taxon>Candidatus Micrarchaeaceae</taxon>
        <taxon>Candidatus Micrarchaeum</taxon>
    </lineage>
</organism>
<keyword evidence="2" id="KW-1185">Reference proteome</keyword>
<protein>
    <recommendedName>
        <fullName evidence="3">Alpha-galactosidase NEW3 domain-containing protein</fullName>
    </recommendedName>
</protein>
<reference evidence="1 2" key="1">
    <citation type="journal article" date="2009" name="Genome Biol.">
        <title>Community-wide analysis of microbial genome sequence signatures.</title>
        <authorList>
            <person name="Dick G.J."/>
            <person name="Andersson A.F."/>
            <person name="Baker B.J."/>
            <person name="Simmons S.L."/>
            <person name="Thomas B.C."/>
            <person name="Yelton A.P."/>
            <person name="Banfield J.F."/>
        </authorList>
    </citation>
    <scope>NUCLEOTIDE SEQUENCE [LARGE SCALE GENOMIC DNA]</scope>
    <source>
        <strain evidence="1">ARMAN-2</strain>
    </source>
</reference>
<evidence type="ECO:0000313" key="2">
    <source>
        <dbReference type="Proteomes" id="UP000332487"/>
    </source>
</evidence>